<dbReference type="Pfam" id="PF13458">
    <property type="entry name" value="Peripla_BP_6"/>
    <property type="match status" value="1"/>
</dbReference>
<keyword evidence="3" id="KW-0472">Membrane</keyword>
<dbReference type="SUPFAM" id="SSF53822">
    <property type="entry name" value="Periplasmic binding protein-like I"/>
    <property type="match status" value="1"/>
</dbReference>
<dbReference type="Gene3D" id="3.40.50.2300">
    <property type="match status" value="2"/>
</dbReference>
<evidence type="ECO:0000256" key="3">
    <source>
        <dbReference type="SAM" id="Phobius"/>
    </source>
</evidence>
<keyword evidence="6" id="KW-1185">Reference proteome</keyword>
<dbReference type="Proteomes" id="UP000733744">
    <property type="component" value="Unassembled WGS sequence"/>
</dbReference>
<reference evidence="5 6" key="1">
    <citation type="journal article" date="2019" name="Antonie Van Leeuwenhoek">
        <title>Description of 'Ca. Methylobacter oryzae' KRF1, a novel species from the environmentally important Methylobacter clade 2.</title>
        <authorList>
            <person name="Khatri K."/>
            <person name="Mohite J.A."/>
            <person name="Pandit P.S."/>
            <person name="Bahulikar R."/>
            <person name="Rahalkar M.C."/>
        </authorList>
    </citation>
    <scope>NUCLEOTIDE SEQUENCE [LARGE SCALE GENOMIC DNA]</scope>
    <source>
        <strain evidence="5 6">KRF1</strain>
    </source>
</reference>
<dbReference type="PANTHER" id="PTHR30483:SF6">
    <property type="entry name" value="PERIPLASMIC BINDING PROTEIN OF ABC TRANSPORTER FOR NATURAL AMINO ACIDS"/>
    <property type="match status" value="1"/>
</dbReference>
<dbReference type="InterPro" id="IPR051010">
    <property type="entry name" value="BCAA_transport"/>
</dbReference>
<keyword evidence="2" id="KW-0732">Signal</keyword>
<dbReference type="RefSeq" id="WP_127027494.1">
    <property type="nucleotide sequence ID" value="NZ_RYFG02000118.1"/>
</dbReference>
<keyword evidence="3" id="KW-1133">Transmembrane helix</keyword>
<gene>
    <name evidence="5" type="ORF">EKO24_019295</name>
</gene>
<protein>
    <submittedName>
        <fullName evidence="5">Amino acid ABC transporter substrate-binding protein</fullName>
    </submittedName>
</protein>
<proteinExistence type="inferred from homology"/>
<dbReference type="EMBL" id="RYFG02000118">
    <property type="protein sequence ID" value="TRW90375.1"/>
    <property type="molecule type" value="Genomic_DNA"/>
</dbReference>
<comment type="caution">
    <text evidence="5">The sequence shown here is derived from an EMBL/GenBank/DDBJ whole genome shotgun (WGS) entry which is preliminary data.</text>
</comment>
<evidence type="ECO:0000259" key="4">
    <source>
        <dbReference type="Pfam" id="PF13458"/>
    </source>
</evidence>
<name>A0ABY3C954_9GAMM</name>
<feature type="domain" description="Leucine-binding protein" evidence="4">
    <location>
        <begin position="58"/>
        <end position="386"/>
    </location>
</feature>
<accession>A0ABY3C954</accession>
<keyword evidence="3" id="KW-0812">Transmembrane</keyword>
<dbReference type="PANTHER" id="PTHR30483">
    <property type="entry name" value="LEUCINE-SPECIFIC-BINDING PROTEIN"/>
    <property type="match status" value="1"/>
</dbReference>
<evidence type="ECO:0000313" key="5">
    <source>
        <dbReference type="EMBL" id="TRW90375.1"/>
    </source>
</evidence>
<comment type="similarity">
    <text evidence="1">Belongs to the leucine-binding protein family.</text>
</comment>
<sequence length="395" mass="44779">MKKYAIPLLLVIIAATLPIRFLLGYLSSYQYSLHKREELAKMDDSDIHIAVTWNLPFLGESFKKGVDLALEEENERGFTFTKNGVLIHKKMVVHEFHNDENNNRRVIEKVVRDSSIVAALSIEESNQAISSSVSYEQYGVLSISAFATDRHLTNHGFKYTFSILPTSREYAQALVRFCEFKNYKNIAVLYSRQGTGGLNIAINFSGLLKDKDINVVFSRSLDPKQHDFRELIYELQQHNFDAILLGAKGEIAGRVINQLRTMGIDKPLFSGISMDDTALWKLSGQKSNNVFVASTYDDTQESEDVKSEAYAKFTNRYGEPPNFAARQGYGALRILAAAIRKSDSTVPIDIAGTLKYNFKNEHGKNFFDNQGRIVDKPLYIKEMKDGEFRIVLKPE</sequence>
<evidence type="ECO:0000313" key="6">
    <source>
        <dbReference type="Proteomes" id="UP000733744"/>
    </source>
</evidence>
<feature type="transmembrane region" description="Helical" evidence="3">
    <location>
        <begin position="6"/>
        <end position="26"/>
    </location>
</feature>
<evidence type="ECO:0000256" key="2">
    <source>
        <dbReference type="ARBA" id="ARBA00022729"/>
    </source>
</evidence>
<organism evidence="5 6">
    <name type="scientific">Candidatus Methylobacter oryzae</name>
    <dbReference type="NCBI Taxonomy" id="2497749"/>
    <lineage>
        <taxon>Bacteria</taxon>
        <taxon>Pseudomonadati</taxon>
        <taxon>Pseudomonadota</taxon>
        <taxon>Gammaproteobacteria</taxon>
        <taxon>Methylococcales</taxon>
        <taxon>Methylococcaceae</taxon>
        <taxon>Methylobacter</taxon>
    </lineage>
</organism>
<evidence type="ECO:0000256" key="1">
    <source>
        <dbReference type="ARBA" id="ARBA00010062"/>
    </source>
</evidence>
<dbReference type="InterPro" id="IPR028082">
    <property type="entry name" value="Peripla_BP_I"/>
</dbReference>
<dbReference type="InterPro" id="IPR028081">
    <property type="entry name" value="Leu-bd"/>
</dbReference>